<sequence length="133" mass="13730">MVFAYPIAVSSRGTTPCSTEDFSPPSCNTDPKSFIPSIESRVSSSPCSSTNRSPHWETCLAAKVFRIIGFAAATVSLLTVPRLVNSDCNSFNALNSVSFSNGGTGIGNSISVSISVCPSGLFTTASSLPADIG</sequence>
<organism evidence="1">
    <name type="scientific">bioreactor metagenome</name>
    <dbReference type="NCBI Taxonomy" id="1076179"/>
    <lineage>
        <taxon>unclassified sequences</taxon>
        <taxon>metagenomes</taxon>
        <taxon>ecological metagenomes</taxon>
    </lineage>
</organism>
<dbReference type="AlphaFoldDB" id="A0A645ATW5"/>
<dbReference type="EMBL" id="VSSQ01015880">
    <property type="protein sequence ID" value="MPM56685.1"/>
    <property type="molecule type" value="Genomic_DNA"/>
</dbReference>
<comment type="caution">
    <text evidence="1">The sequence shown here is derived from an EMBL/GenBank/DDBJ whole genome shotgun (WGS) entry which is preliminary data.</text>
</comment>
<name>A0A645ATW5_9ZZZZ</name>
<protein>
    <submittedName>
        <fullName evidence="1">Uncharacterized protein</fullName>
    </submittedName>
</protein>
<proteinExistence type="predicted"/>
<accession>A0A645ATW5</accession>
<reference evidence="1" key="1">
    <citation type="submission" date="2019-08" db="EMBL/GenBank/DDBJ databases">
        <authorList>
            <person name="Kucharzyk K."/>
            <person name="Murdoch R.W."/>
            <person name="Higgins S."/>
            <person name="Loffler F."/>
        </authorList>
    </citation>
    <scope>NUCLEOTIDE SEQUENCE</scope>
</reference>
<gene>
    <name evidence="1" type="ORF">SDC9_103494</name>
</gene>
<evidence type="ECO:0000313" key="1">
    <source>
        <dbReference type="EMBL" id="MPM56685.1"/>
    </source>
</evidence>